<reference evidence="1 2" key="1">
    <citation type="journal article" date="2015" name="Genome Announc.">
        <title>Genomes of Geoalkalibacter ferrihydriticus Z-0531T and Geoalkalibacter subterraneus Red1T, Two Haloalkaliphilic Metal-Reducing Deltaproteobacteria.</title>
        <authorList>
            <person name="Badalamenti J.P."/>
            <person name="Krajmalnik-Brown R."/>
            <person name="Torres C.I."/>
            <person name="Bond D.R."/>
        </authorList>
    </citation>
    <scope>NUCLEOTIDE SEQUENCE [LARGE SCALE GENOMIC DNA]</scope>
    <source>
        <strain evidence="1 2">Red1</strain>
    </source>
</reference>
<organism evidence="1 2">
    <name type="scientific">Geoalkalibacter subterraneus</name>
    <dbReference type="NCBI Taxonomy" id="483547"/>
    <lineage>
        <taxon>Bacteria</taxon>
        <taxon>Pseudomonadati</taxon>
        <taxon>Thermodesulfobacteriota</taxon>
        <taxon>Desulfuromonadia</taxon>
        <taxon>Desulfuromonadales</taxon>
        <taxon>Geoalkalibacteraceae</taxon>
        <taxon>Geoalkalibacter</taxon>
    </lineage>
</organism>
<dbReference type="Proteomes" id="UP000035036">
    <property type="component" value="Chromosome"/>
</dbReference>
<evidence type="ECO:0000313" key="2">
    <source>
        <dbReference type="Proteomes" id="UP000035036"/>
    </source>
</evidence>
<keyword evidence="2" id="KW-1185">Reference proteome</keyword>
<proteinExistence type="predicted"/>
<dbReference type="InterPro" id="IPR008964">
    <property type="entry name" value="Invasin/intimin_cell_adhesion"/>
</dbReference>
<dbReference type="STRING" id="483547.GSUB_09965"/>
<protein>
    <submittedName>
        <fullName evidence="1">Uncharacterized protein</fullName>
    </submittedName>
</protein>
<evidence type="ECO:0000313" key="1">
    <source>
        <dbReference type="EMBL" id="AJF06807.1"/>
    </source>
</evidence>
<gene>
    <name evidence="1" type="ORF">GSUB_09965</name>
</gene>
<sequence>MNNLEQPPEPHYWDVFPKLIRVSRSPFVQRIPLSIRGLPEAPVFESSNPDVASVDEDGNVECGFVPGAAMILVWDSPERLSLRHVQVEVYGGGVSAPVEVPS</sequence>
<name>A0A0B5FF81_9BACT</name>
<dbReference type="SUPFAM" id="SSF49373">
    <property type="entry name" value="Invasin/intimin cell-adhesion fragments"/>
    <property type="match status" value="1"/>
</dbReference>
<dbReference type="KEGG" id="gsb:GSUB_09965"/>
<dbReference type="HOGENOM" id="CLU_2272754_0_0_7"/>
<dbReference type="AlphaFoldDB" id="A0A0B5FF81"/>
<dbReference type="RefSeq" id="WP_040200572.1">
    <property type="nucleotide sequence ID" value="NZ_CP010311.1"/>
</dbReference>
<dbReference type="EMBL" id="CP010311">
    <property type="protein sequence ID" value="AJF06807.1"/>
    <property type="molecule type" value="Genomic_DNA"/>
</dbReference>
<dbReference type="OrthoDB" id="5402165at2"/>
<accession>A0A0B5FF81</accession>